<feature type="transmembrane region" description="Helical" evidence="1">
    <location>
        <begin position="7"/>
        <end position="24"/>
    </location>
</feature>
<dbReference type="KEGG" id="cann:19989055"/>
<reference evidence="4" key="2">
    <citation type="journal article" date="2014" name="Nat. Genet.">
        <title>Genome sequence of the hot pepper provides insights into the evolution of pungency in Capsicum species.</title>
        <authorList>
            <person name="Kim S."/>
            <person name="Park M."/>
            <person name="Yeom S.I."/>
            <person name="Kim Y.M."/>
            <person name="Lee J.M."/>
            <person name="Lee H.A."/>
            <person name="Seo E."/>
            <person name="Choi J."/>
            <person name="Cheong K."/>
            <person name="Kim K.T."/>
            <person name="Jung K."/>
            <person name="Lee G.W."/>
            <person name="Oh S.K."/>
            <person name="Bae C."/>
            <person name="Kim S.B."/>
            <person name="Lee H.Y."/>
            <person name="Kim S.Y."/>
            <person name="Kim M.S."/>
            <person name="Kang B.C."/>
            <person name="Jo Y.D."/>
            <person name="Yang H.B."/>
            <person name="Jeong H.J."/>
            <person name="Kang W.H."/>
            <person name="Kwon J.K."/>
            <person name="Shin C."/>
            <person name="Lim J.Y."/>
            <person name="Park J.H."/>
            <person name="Huh J.H."/>
            <person name="Kim J.S."/>
            <person name="Kim B.D."/>
            <person name="Cohen O."/>
            <person name="Paran I."/>
            <person name="Suh M.C."/>
            <person name="Lee S.B."/>
            <person name="Kim Y.K."/>
            <person name="Shin Y."/>
            <person name="Noh S.J."/>
            <person name="Park J."/>
            <person name="Seo Y.S."/>
            <person name="Kwon S.Y."/>
            <person name="Kim H.A."/>
            <person name="Park J.M."/>
            <person name="Kim H.J."/>
            <person name="Choi S.B."/>
            <person name="Bosland P.W."/>
            <person name="Reeves G."/>
            <person name="Jo S.H."/>
            <person name="Lee B.W."/>
            <person name="Cho H.T."/>
            <person name="Choi H.S."/>
            <person name="Lee M.S."/>
            <person name="Yu Y."/>
            <person name="Do Choi Y."/>
            <person name="Park B.S."/>
            <person name="van Deynze A."/>
            <person name="Ashrafi H."/>
            <person name="Hill T."/>
            <person name="Kim W.T."/>
            <person name="Pai H.S."/>
            <person name="Ahn H.K."/>
            <person name="Yeam I."/>
            <person name="Giovannoni J.J."/>
            <person name="Rose J.K."/>
            <person name="Sorensen I."/>
            <person name="Lee S.J."/>
            <person name="Kim R.W."/>
            <person name="Choi I.Y."/>
            <person name="Choi B.S."/>
            <person name="Lim J.S."/>
            <person name="Lee Y.H."/>
            <person name="Choi D."/>
        </authorList>
    </citation>
    <scope>NUCLEOTIDE SEQUENCE [LARGE SCALE GENOMIC DNA]</scope>
</reference>
<dbReference type="EMBL" id="AYRZ02000011">
    <property type="protein sequence ID" value="PHT68488.1"/>
    <property type="molecule type" value="Genomic_DNA"/>
</dbReference>
<dbReference type="AlphaFoldDB" id="A0A075VWW1"/>
<evidence type="ECO:0000313" key="3">
    <source>
        <dbReference type="EMBL" id="AIG90070.1"/>
    </source>
</evidence>
<dbReference type="EMBL" id="KJ865410">
    <property type="protein sequence ID" value="AIG90086.1"/>
    <property type="molecule type" value="Genomic_DNA"/>
</dbReference>
<evidence type="ECO:0000256" key="1">
    <source>
        <dbReference type="SAM" id="Phobius"/>
    </source>
</evidence>
<dbReference type="GeneID" id="19989038"/>
<evidence type="ECO:0000313" key="2">
    <source>
        <dbReference type="EMBL" id="AIG89977.1"/>
    </source>
</evidence>
<evidence type="ECO:0000313" key="4">
    <source>
        <dbReference type="EMBL" id="PHT68488.1"/>
    </source>
</evidence>
<dbReference type="RefSeq" id="YP_009049727.1">
    <property type="nucleotide sequence ID" value="NC_024624.1"/>
</dbReference>
<accession>A0A075VWW1</accession>
<organism evidence="2">
    <name type="scientific">Capsicum annuum</name>
    <name type="common">Capsicum pepper</name>
    <dbReference type="NCBI Taxonomy" id="4072"/>
    <lineage>
        <taxon>Eukaryota</taxon>
        <taxon>Viridiplantae</taxon>
        <taxon>Streptophyta</taxon>
        <taxon>Embryophyta</taxon>
        <taxon>Tracheophyta</taxon>
        <taxon>Spermatophyta</taxon>
        <taxon>Magnoliopsida</taxon>
        <taxon>eudicotyledons</taxon>
        <taxon>Gunneridae</taxon>
        <taxon>Pentapetalae</taxon>
        <taxon>asterids</taxon>
        <taxon>lamiids</taxon>
        <taxon>Solanales</taxon>
        <taxon>Solanaceae</taxon>
        <taxon>Solanoideae</taxon>
        <taxon>Capsiceae</taxon>
        <taxon>Capsicum</taxon>
    </lineage>
</organism>
<reference evidence="3" key="3">
    <citation type="submission" date="2014-05" db="EMBL/GenBank/DDBJ databases">
        <title>Capsicum annuum strain Jeju mitochondrial DNA, complete genome.</title>
        <authorList>
            <person name="Jo Y.D."/>
            <person name="Choi Y."/>
            <person name="Kim D.-H."/>
            <person name="Kim B.-D."/>
            <person name="Kang B.-C."/>
        </authorList>
    </citation>
    <scope>NUCLEOTIDE SEQUENCE</scope>
</reference>
<feature type="transmembrane region" description="Helical" evidence="1">
    <location>
        <begin position="63"/>
        <end position="82"/>
    </location>
</feature>
<keyword evidence="5" id="KW-1185">Reference proteome</keyword>
<dbReference type="GeneID" id="19989055"/>
<dbReference type="EMBL" id="KJ865410">
    <property type="protein sequence ID" value="AIG90070.1"/>
    <property type="molecule type" value="Genomic_DNA"/>
</dbReference>
<dbReference type="KEGG" id="cann:19989038"/>
<keyword evidence="1" id="KW-1133">Transmembrane helix</keyword>
<keyword evidence="1" id="KW-0812">Transmembrane</keyword>
<keyword evidence="1" id="KW-0472">Membrane</keyword>
<feature type="transmembrane region" description="Helical" evidence="1">
    <location>
        <begin position="30"/>
        <end position="51"/>
    </location>
</feature>
<dbReference type="OMA" id="ESSMINR"/>
<protein>
    <submittedName>
        <fullName evidence="2">Uncharacterized protein</fullName>
    </submittedName>
</protein>
<accession>A0A1U8QDL1</accession>
<proteinExistence type="predicted"/>
<name>A0A075VWW1_CAPAN</name>
<dbReference type="EMBL" id="KJ865409">
    <property type="protein sequence ID" value="AIG89872.1"/>
    <property type="molecule type" value="Genomic_DNA"/>
</dbReference>
<gene>
    <name evidence="2" type="primary">orf134</name>
    <name evidence="4" type="ORF">T459_27975</name>
</gene>
<evidence type="ECO:0000313" key="5">
    <source>
        <dbReference type="Proteomes" id="UP000222542"/>
    </source>
</evidence>
<geneLocation type="mitochondrion" evidence="2"/>
<reference evidence="2" key="1">
    <citation type="journal article" date="2014" name="BMC Genomics">
        <title>Extensive structural variations between mitochondrial genomes of CMS and normal peppers (Capsicum annuum L.) revealed by complete nucleotide sequencing.</title>
        <authorList>
            <person name="Jo Y.D."/>
            <person name="Choi Y."/>
            <person name="Kim D.H."/>
            <person name="Kim B.D."/>
            <person name="Kang B.C."/>
        </authorList>
    </citation>
    <scope>NUCLEOTIDE SEQUENCE</scope>
</reference>
<dbReference type="Gramene" id="PHT68488">
    <property type="protein sequence ID" value="PHT68488"/>
    <property type="gene ID" value="T459_27975"/>
</dbReference>
<keyword evidence="2" id="KW-0496">Mitochondrion</keyword>
<reference evidence="4 5" key="4">
    <citation type="journal article" date="2017" name="Genome Biol.">
        <title>New reference genome sequences of hot pepper reveal the massive evolution of plant disease-resistance genes by retroduplication.</title>
        <authorList>
            <person name="Kim S."/>
            <person name="Park J."/>
            <person name="Yeom S.I."/>
            <person name="Kim Y.M."/>
            <person name="Seo E."/>
            <person name="Kim K.T."/>
            <person name="Kim M.S."/>
            <person name="Lee J.M."/>
            <person name="Cheong K."/>
            <person name="Shin H.S."/>
            <person name="Kim S.B."/>
            <person name="Han K."/>
            <person name="Lee J."/>
            <person name="Park M."/>
            <person name="Lee H.A."/>
            <person name="Lee H.Y."/>
            <person name="Lee Y."/>
            <person name="Oh S."/>
            <person name="Lee J.H."/>
            <person name="Choi E."/>
            <person name="Choi E."/>
            <person name="Lee S.E."/>
            <person name="Jeon J."/>
            <person name="Kim H."/>
            <person name="Choi G."/>
            <person name="Song H."/>
            <person name="Lee J."/>
            <person name="Lee S.C."/>
            <person name="Kwon J.K."/>
            <person name="Lee H.Y."/>
            <person name="Koo N."/>
            <person name="Hong Y."/>
            <person name="Kim R.W."/>
            <person name="Kang W.H."/>
            <person name="Huh J.H."/>
            <person name="Kang B.C."/>
            <person name="Yang T.J."/>
            <person name="Lee Y.H."/>
            <person name="Bennetzen J.L."/>
            <person name="Choi D."/>
        </authorList>
    </citation>
    <scope>NUCLEOTIDE SEQUENCE [LARGE SCALE GENOMIC DNA]</scope>
    <source>
        <strain evidence="5">cv. CM334</strain>
    </source>
</reference>
<dbReference type="Proteomes" id="UP000222542">
    <property type="component" value="Unassembled WGS sequence"/>
</dbReference>
<sequence>MTLLRYFLPFLTFIAANSFVHFLGKEGTAIMITSRNLLLFGILLLGLTLIVRRKSFRLNQKSGFRLVFLIDLSLLFSISLFGCCLRTHFLSHFGVYLEDVFSLVVVCCVGSGGVQPLPLPGPSNPFTPFFLIRD</sequence>
<dbReference type="RefSeq" id="YP_009049711.1">
    <property type="nucleotide sequence ID" value="NC_024624.1"/>
</dbReference>
<dbReference type="EMBL" id="KJ865409">
    <property type="protein sequence ID" value="AIG89977.1"/>
    <property type="molecule type" value="Genomic_DNA"/>
</dbReference>